<accession>A0A814MJD8</accession>
<dbReference type="PANTHER" id="PTHR12277">
    <property type="entry name" value="ALPHA/BETA HYDROLASE DOMAIN-CONTAINING PROTEIN"/>
    <property type="match status" value="1"/>
</dbReference>
<gene>
    <name evidence="2" type="ORF">JXQ802_LOCUS18167</name>
    <name evidence="1" type="ORF">PYM288_LOCUS14491</name>
</gene>
<evidence type="ECO:0000313" key="1">
    <source>
        <dbReference type="EMBL" id="CAF0998566.1"/>
    </source>
</evidence>
<dbReference type="Proteomes" id="UP000663870">
    <property type="component" value="Unassembled WGS sequence"/>
</dbReference>
<dbReference type="InterPro" id="IPR009199">
    <property type="entry name" value="PhoPQ-act_pathogen-rel_PqaA"/>
</dbReference>
<evidence type="ECO:0000313" key="3">
    <source>
        <dbReference type="Proteomes" id="UP000663870"/>
    </source>
</evidence>
<organism evidence="2 3">
    <name type="scientific">Rotaria sordida</name>
    <dbReference type="NCBI Taxonomy" id="392033"/>
    <lineage>
        <taxon>Eukaryota</taxon>
        <taxon>Metazoa</taxon>
        <taxon>Spiralia</taxon>
        <taxon>Gnathifera</taxon>
        <taxon>Rotifera</taxon>
        <taxon>Eurotatoria</taxon>
        <taxon>Bdelloidea</taxon>
        <taxon>Philodinida</taxon>
        <taxon>Philodinidae</taxon>
        <taxon>Rotaria</taxon>
    </lineage>
</organism>
<keyword evidence="3" id="KW-1185">Reference proteome</keyword>
<evidence type="ECO:0008006" key="4">
    <source>
        <dbReference type="Google" id="ProtNLM"/>
    </source>
</evidence>
<evidence type="ECO:0000313" key="2">
    <source>
        <dbReference type="EMBL" id="CAF1080599.1"/>
    </source>
</evidence>
<dbReference type="Gene3D" id="3.40.50.1820">
    <property type="entry name" value="alpha/beta hydrolase"/>
    <property type="match status" value="2"/>
</dbReference>
<name>A0A814MJD8_9BILA</name>
<dbReference type="Pfam" id="PF10142">
    <property type="entry name" value="PhoPQ_related"/>
    <property type="match status" value="1"/>
</dbReference>
<dbReference type="AlphaFoldDB" id="A0A814MJD8"/>
<protein>
    <recommendedName>
        <fullName evidence="4">Serine aminopeptidase S33 domain-containing protein</fullName>
    </recommendedName>
</protein>
<dbReference type="Proteomes" id="UP000663854">
    <property type="component" value="Unassembled WGS sequence"/>
</dbReference>
<dbReference type="EMBL" id="CAJNOH010000320">
    <property type="protein sequence ID" value="CAF0998566.1"/>
    <property type="molecule type" value="Genomic_DNA"/>
</dbReference>
<dbReference type="SUPFAM" id="SSF53474">
    <property type="entry name" value="alpha/beta-Hydrolases"/>
    <property type="match status" value="1"/>
</dbReference>
<dbReference type="PANTHER" id="PTHR12277:SF197">
    <property type="entry name" value="CHROMOSOME UNDETERMINED SCAFFOLD_38, WHOLE GENOME SHOTGUN SEQUENCE"/>
    <property type="match status" value="1"/>
</dbReference>
<proteinExistence type="predicted"/>
<reference evidence="2" key="1">
    <citation type="submission" date="2021-02" db="EMBL/GenBank/DDBJ databases">
        <authorList>
            <person name="Nowell W R."/>
        </authorList>
    </citation>
    <scope>NUCLEOTIDE SEQUENCE</scope>
</reference>
<dbReference type="EMBL" id="CAJNOL010000472">
    <property type="protein sequence ID" value="CAF1080599.1"/>
    <property type="molecule type" value="Genomic_DNA"/>
</dbReference>
<dbReference type="InterPro" id="IPR029058">
    <property type="entry name" value="AB_hydrolase_fold"/>
</dbReference>
<comment type="caution">
    <text evidence="2">The sequence shown here is derived from an EMBL/GenBank/DDBJ whole genome shotgun (WGS) entry which is preliminary data.</text>
</comment>
<sequence>MLLEKVLFPAPNPPNYTLKSHANHLFWLPRSDDPNQTQAIPCMIYSPMRDAKFFIIWCHGNGCDIGSMHTILKAFSRLLNAHVLNFEYPSYGLCQEKTTASEKSINEHAERAYSFVRDKLRWPINRIIIYGHSIGSGPACHIASIRPIGGLILQSPYTSIRNLVREKIGILSLFIGTSLWDNLAAIEHITIPVLFIHGQLDDLISPQHSQILYDSLSRNEKKELIFLPHDDHNSMSMEDVISLAKSFLNRYFPMTIQSMPRIHIDSILFRPPSIIQHQSTNFLTSAFRASAASVNATKSVMSSLFPSL</sequence>